<comment type="caution">
    <text evidence="1">The sequence shown here is derived from an EMBL/GenBank/DDBJ whole genome shotgun (WGS) entry which is preliminary data.</text>
</comment>
<feature type="non-terminal residue" evidence="1">
    <location>
        <position position="96"/>
    </location>
</feature>
<dbReference type="EMBL" id="VJMH01000462">
    <property type="protein sequence ID" value="KAF0716064.1"/>
    <property type="molecule type" value="Genomic_DNA"/>
</dbReference>
<gene>
    <name evidence="1" type="ORF">As57867_003035</name>
</gene>
<evidence type="ECO:0000313" key="1">
    <source>
        <dbReference type="EMBL" id="KAF0716064.1"/>
    </source>
</evidence>
<name>A0A6A4ZT41_9STRA</name>
<protein>
    <submittedName>
        <fullName evidence="1">Uncharacterized protein</fullName>
    </submittedName>
</protein>
<sequence>MDLTAGRLWKVDACIGLMGDPYIGGTELEGGHISNGLLMVSHFLAQVDDDRVKAVSMNLRDAVDLARSKAGDAAEFLTVLESFKEFLASMQVGVPY</sequence>
<dbReference type="AlphaFoldDB" id="A0A6A4ZT41"/>
<reference evidence="1" key="1">
    <citation type="submission" date="2019-06" db="EMBL/GenBank/DDBJ databases">
        <title>Genomics analysis of Aphanomyces spp. identifies a new class of oomycete effector associated with host adaptation.</title>
        <authorList>
            <person name="Gaulin E."/>
        </authorList>
    </citation>
    <scope>NUCLEOTIDE SEQUENCE</scope>
    <source>
        <strain evidence="1">CBS 578.67</strain>
    </source>
</reference>
<organism evidence="1">
    <name type="scientific">Aphanomyces stellatus</name>
    <dbReference type="NCBI Taxonomy" id="120398"/>
    <lineage>
        <taxon>Eukaryota</taxon>
        <taxon>Sar</taxon>
        <taxon>Stramenopiles</taxon>
        <taxon>Oomycota</taxon>
        <taxon>Saprolegniomycetes</taxon>
        <taxon>Saprolegniales</taxon>
        <taxon>Verrucalvaceae</taxon>
        <taxon>Aphanomyces</taxon>
    </lineage>
</organism>
<accession>A0A6A4ZT41</accession>
<proteinExistence type="predicted"/>